<dbReference type="GO" id="GO:0003951">
    <property type="term" value="F:NAD+ kinase activity"/>
    <property type="evidence" value="ECO:0007669"/>
    <property type="project" value="InterPro"/>
</dbReference>
<evidence type="ECO:0000313" key="1">
    <source>
        <dbReference type="EMBL" id="ADN58061.1"/>
    </source>
</evidence>
<dbReference type="GO" id="GO:0006741">
    <property type="term" value="P:NADP+ biosynthetic process"/>
    <property type="evidence" value="ECO:0007669"/>
    <property type="project" value="InterPro"/>
</dbReference>
<dbReference type="GO" id="GO:0005524">
    <property type="term" value="F:ATP binding"/>
    <property type="evidence" value="ECO:0007669"/>
    <property type="project" value="UniProtKB-ARBA"/>
</dbReference>
<dbReference type="eggNOG" id="COG3199">
    <property type="taxonomic scope" value="Bacteria"/>
</dbReference>
<keyword evidence="1" id="KW-0418">Kinase</keyword>
<dbReference type="KEGG" id="bgf:BC1003_2100"/>
<dbReference type="InterPro" id="IPR002504">
    <property type="entry name" value="NADK"/>
</dbReference>
<dbReference type="InterPro" id="IPR016064">
    <property type="entry name" value="NAD/diacylglycerol_kinase_sf"/>
</dbReference>
<sequence>MREPAPVRSPLVGIIANPVSARDIRRVIANANSLQLADRVNIVLRLLSALAAGGVGRVLMMPDREGLRAMLQRHLARSFGPDATLAAVDYLNMAVTGSVDDTLCAARMMREAGVAAIVVLGGDGTHRAVVRECGDVPIVGLSTGTNNAFPEMREPTITGLATALFASGRIPARCALASNKRLEVTIREPNGAVHTDIALVDAVISREQYIGARAVWKTDMLTAVYVSYASPQAIGLSAIAGLLEPVGRHERGGLAIELGRHGQCAFELMAPIAPGLMRSVPVACWHRLEHAVPERVQHGAGIVALDGERELAFDKDDEVFMTLQENAFSSIDVAACMSYAADAHLMRRVAGAALSDPEFRLFTPQT</sequence>
<dbReference type="InterPro" id="IPR017438">
    <property type="entry name" value="ATP-NAD_kinase_N"/>
</dbReference>
<accession>E1TBR3</accession>
<proteinExistence type="predicted"/>
<keyword evidence="1" id="KW-0808">Transferase</keyword>
<organism evidence="1">
    <name type="scientific">Burkholderia sp. (strain CCGE1003)</name>
    <dbReference type="NCBI Taxonomy" id="640512"/>
    <lineage>
        <taxon>Bacteria</taxon>
        <taxon>Pseudomonadati</taxon>
        <taxon>Pseudomonadota</taxon>
        <taxon>Betaproteobacteria</taxon>
        <taxon>Burkholderiales</taxon>
        <taxon>Burkholderiaceae</taxon>
        <taxon>Burkholderia</taxon>
    </lineage>
</organism>
<dbReference type="InterPro" id="IPR011391">
    <property type="entry name" value="AcoX_kinase"/>
</dbReference>
<dbReference type="Gene3D" id="3.40.50.10330">
    <property type="entry name" value="Probable inorganic polyphosphate/atp-NAD kinase, domain 1"/>
    <property type="match status" value="1"/>
</dbReference>
<dbReference type="InterPro" id="IPR039065">
    <property type="entry name" value="AcoX-like"/>
</dbReference>
<dbReference type="AlphaFoldDB" id="E1TBR3"/>
<dbReference type="PANTHER" id="PTHR40697">
    <property type="entry name" value="ACETOIN CATABOLISM PROTEIN X"/>
    <property type="match status" value="1"/>
</dbReference>
<name>E1TBR3_BURSG</name>
<dbReference type="SUPFAM" id="SSF111331">
    <property type="entry name" value="NAD kinase/diacylglycerol kinase-like"/>
    <property type="match status" value="1"/>
</dbReference>
<dbReference type="Pfam" id="PF01513">
    <property type="entry name" value="NAD_kinase"/>
    <property type="match status" value="1"/>
</dbReference>
<dbReference type="PIRSF" id="PIRSF018567">
    <property type="entry name" value="AcoX"/>
    <property type="match status" value="1"/>
</dbReference>
<dbReference type="PANTHER" id="PTHR40697:SF3">
    <property type="entry name" value="ACETOIN CATABOLISM PROTEIN X"/>
    <property type="match status" value="1"/>
</dbReference>
<dbReference type="STRING" id="640512.BC1003_2100"/>
<dbReference type="OrthoDB" id="4292700at2"/>
<dbReference type="EMBL" id="CP002217">
    <property type="protein sequence ID" value="ADN58061.1"/>
    <property type="molecule type" value="Genomic_DNA"/>
</dbReference>
<dbReference type="GO" id="GO:0051287">
    <property type="term" value="F:NAD binding"/>
    <property type="evidence" value="ECO:0007669"/>
    <property type="project" value="UniProtKB-ARBA"/>
</dbReference>
<gene>
    <name evidence="1" type="ordered locus">BC1003_2100</name>
</gene>
<reference evidence="1" key="1">
    <citation type="submission" date="2010-09" db="EMBL/GenBank/DDBJ databases">
        <title>Complete sequence of chromosome1 of Burkholderia sp. CCGE1003.</title>
        <authorList>
            <consortium name="US DOE Joint Genome Institute"/>
            <person name="Lucas S."/>
            <person name="Copeland A."/>
            <person name="Lapidus A."/>
            <person name="Cheng J.-F."/>
            <person name="Bruce D."/>
            <person name="Goodwin L."/>
            <person name="Pitluck S."/>
            <person name="Daligault H."/>
            <person name="Davenport K."/>
            <person name="Detter J.C."/>
            <person name="Han C."/>
            <person name="Tapia R."/>
            <person name="Land M."/>
            <person name="Hauser L."/>
            <person name="Jeffries C."/>
            <person name="Kyrpides N."/>
            <person name="Ivanova N."/>
            <person name="Ovchinnikova G."/>
            <person name="Martinez-Romero E."/>
            <person name="Rogel M.A."/>
            <person name="Auchtung J."/>
            <person name="Tiedje J.M."/>
            <person name="Woyke T."/>
        </authorList>
    </citation>
    <scope>NUCLEOTIDE SEQUENCE</scope>
    <source>
        <strain evidence="1">CCGE1003</strain>
    </source>
</reference>
<dbReference type="HOGENOM" id="CLU_786821_0_0_4"/>
<protein>
    <submittedName>
        <fullName evidence="1">ATP-NAD/AcoX kinase</fullName>
    </submittedName>
</protein>